<proteinExistence type="predicted"/>
<sequence>MRNPLGGGNGMTPHYSGTTLDAQTRYAEGTKQILQNYFEGKPQDPGNVIVGVGKIESASYGER</sequence>
<organism evidence="1 2">
    <name type="scientific">Auriscalpium vulgare</name>
    <dbReference type="NCBI Taxonomy" id="40419"/>
    <lineage>
        <taxon>Eukaryota</taxon>
        <taxon>Fungi</taxon>
        <taxon>Dikarya</taxon>
        <taxon>Basidiomycota</taxon>
        <taxon>Agaricomycotina</taxon>
        <taxon>Agaricomycetes</taxon>
        <taxon>Russulales</taxon>
        <taxon>Auriscalpiaceae</taxon>
        <taxon>Auriscalpium</taxon>
    </lineage>
</organism>
<keyword evidence="2" id="KW-1185">Reference proteome</keyword>
<protein>
    <submittedName>
        <fullName evidence="1">Uncharacterized protein</fullName>
    </submittedName>
</protein>
<gene>
    <name evidence="1" type="ORF">FA95DRAFT_1613863</name>
</gene>
<reference evidence="1" key="2">
    <citation type="journal article" date="2022" name="New Phytol.">
        <title>Evolutionary transition to the ectomycorrhizal habit in the genomes of a hyperdiverse lineage of mushroom-forming fungi.</title>
        <authorList>
            <person name="Looney B."/>
            <person name="Miyauchi S."/>
            <person name="Morin E."/>
            <person name="Drula E."/>
            <person name="Courty P.E."/>
            <person name="Kohler A."/>
            <person name="Kuo A."/>
            <person name="LaButti K."/>
            <person name="Pangilinan J."/>
            <person name="Lipzen A."/>
            <person name="Riley R."/>
            <person name="Andreopoulos W."/>
            <person name="He G."/>
            <person name="Johnson J."/>
            <person name="Nolan M."/>
            <person name="Tritt A."/>
            <person name="Barry K.W."/>
            <person name="Grigoriev I.V."/>
            <person name="Nagy L.G."/>
            <person name="Hibbett D."/>
            <person name="Henrissat B."/>
            <person name="Matheny P.B."/>
            <person name="Labbe J."/>
            <person name="Martin F.M."/>
        </authorList>
    </citation>
    <scope>NUCLEOTIDE SEQUENCE</scope>
    <source>
        <strain evidence="1">FP105234-sp</strain>
    </source>
</reference>
<evidence type="ECO:0000313" key="2">
    <source>
        <dbReference type="Proteomes" id="UP000814033"/>
    </source>
</evidence>
<comment type="caution">
    <text evidence="1">The sequence shown here is derived from an EMBL/GenBank/DDBJ whole genome shotgun (WGS) entry which is preliminary data.</text>
</comment>
<dbReference type="Proteomes" id="UP000814033">
    <property type="component" value="Unassembled WGS sequence"/>
</dbReference>
<dbReference type="EMBL" id="MU276706">
    <property type="protein sequence ID" value="KAI0037811.1"/>
    <property type="molecule type" value="Genomic_DNA"/>
</dbReference>
<reference evidence="1" key="1">
    <citation type="submission" date="2021-02" db="EMBL/GenBank/DDBJ databases">
        <authorList>
            <consortium name="DOE Joint Genome Institute"/>
            <person name="Ahrendt S."/>
            <person name="Looney B.P."/>
            <person name="Miyauchi S."/>
            <person name="Morin E."/>
            <person name="Drula E."/>
            <person name="Courty P.E."/>
            <person name="Chicoki N."/>
            <person name="Fauchery L."/>
            <person name="Kohler A."/>
            <person name="Kuo A."/>
            <person name="Labutti K."/>
            <person name="Pangilinan J."/>
            <person name="Lipzen A."/>
            <person name="Riley R."/>
            <person name="Andreopoulos W."/>
            <person name="He G."/>
            <person name="Johnson J."/>
            <person name="Barry K.W."/>
            <person name="Grigoriev I.V."/>
            <person name="Nagy L."/>
            <person name="Hibbett D."/>
            <person name="Henrissat B."/>
            <person name="Matheny P.B."/>
            <person name="Labbe J."/>
            <person name="Martin F."/>
        </authorList>
    </citation>
    <scope>NUCLEOTIDE SEQUENCE</scope>
    <source>
        <strain evidence="1">FP105234-sp</strain>
    </source>
</reference>
<name>A0ACB8R101_9AGAM</name>
<evidence type="ECO:0000313" key="1">
    <source>
        <dbReference type="EMBL" id="KAI0037811.1"/>
    </source>
</evidence>
<accession>A0ACB8R101</accession>